<feature type="domain" description="PRD" evidence="7">
    <location>
        <begin position="65"/>
        <end position="169"/>
    </location>
</feature>
<organism evidence="8 9">
    <name type="scientific">Treponema lecithinolyticum ATCC 700332</name>
    <dbReference type="NCBI Taxonomy" id="1321815"/>
    <lineage>
        <taxon>Bacteria</taxon>
        <taxon>Pseudomonadati</taxon>
        <taxon>Spirochaetota</taxon>
        <taxon>Spirochaetia</taxon>
        <taxon>Spirochaetales</taxon>
        <taxon>Treponemataceae</taxon>
        <taxon>Treponema</taxon>
    </lineage>
</organism>
<reference evidence="8 9" key="1">
    <citation type="submission" date="2013-08" db="EMBL/GenBank/DDBJ databases">
        <authorList>
            <person name="Weinstock G."/>
            <person name="Sodergren E."/>
            <person name="Wylie T."/>
            <person name="Fulton L."/>
            <person name="Fulton R."/>
            <person name="Fronick C."/>
            <person name="O'Laughlin M."/>
            <person name="Godfrey J."/>
            <person name="Miner T."/>
            <person name="Herter B."/>
            <person name="Appelbaum E."/>
            <person name="Cordes M."/>
            <person name="Lek S."/>
            <person name="Wollam A."/>
            <person name="Pepin K.H."/>
            <person name="Palsikar V.B."/>
            <person name="Mitreva M."/>
            <person name="Wilson R.K."/>
        </authorList>
    </citation>
    <scope>NUCLEOTIDE SEQUENCE [LARGE SCALE GENOMIC DNA]</scope>
    <source>
        <strain evidence="8 9">ATCC 700332</strain>
    </source>
</reference>
<dbReference type="SUPFAM" id="SSF63520">
    <property type="entry name" value="PTS-regulatory domain, PRD"/>
    <property type="match status" value="2"/>
</dbReference>
<keyword evidence="3" id="KW-0805">Transcription regulation</keyword>
<evidence type="ECO:0000256" key="4">
    <source>
        <dbReference type="ARBA" id="ARBA00023159"/>
    </source>
</evidence>
<dbReference type="PROSITE" id="PS00654">
    <property type="entry name" value="PRD_1"/>
    <property type="match status" value="1"/>
</dbReference>
<evidence type="ECO:0000313" key="8">
    <source>
        <dbReference type="EMBL" id="ERJ93987.1"/>
    </source>
</evidence>
<feature type="domain" description="PRD" evidence="7">
    <location>
        <begin position="170"/>
        <end position="279"/>
    </location>
</feature>
<evidence type="ECO:0000256" key="5">
    <source>
        <dbReference type="ARBA" id="ARBA00023163"/>
    </source>
</evidence>
<evidence type="ECO:0000256" key="1">
    <source>
        <dbReference type="ARBA" id="ARBA00022737"/>
    </source>
</evidence>
<protein>
    <submittedName>
        <fullName evidence="8">Transcription antiterminator LicT</fullName>
    </submittedName>
</protein>
<comment type="caution">
    <text evidence="8">The sequence shown here is derived from an EMBL/GenBank/DDBJ whole genome shotgun (WGS) entry which is preliminary data.</text>
</comment>
<evidence type="ECO:0000256" key="3">
    <source>
        <dbReference type="ARBA" id="ARBA00023015"/>
    </source>
</evidence>
<gene>
    <name evidence="8" type="ORF">HMPREF9193_00534</name>
</gene>
<dbReference type="Gene3D" id="1.10.1790.10">
    <property type="entry name" value="PRD domain"/>
    <property type="match status" value="2"/>
</dbReference>
<dbReference type="Proteomes" id="UP000016649">
    <property type="component" value="Unassembled WGS sequence"/>
</dbReference>
<dbReference type="SMART" id="SM01061">
    <property type="entry name" value="CAT_RBD"/>
    <property type="match status" value="1"/>
</dbReference>
<dbReference type="SUPFAM" id="SSF50151">
    <property type="entry name" value="SacY-like RNA-binding domain"/>
    <property type="match status" value="1"/>
</dbReference>
<keyword evidence="4" id="KW-0010">Activator</keyword>
<keyword evidence="2" id="KW-0694">RNA-binding</keyword>
<dbReference type="InterPro" id="IPR050661">
    <property type="entry name" value="BglG_antiterminators"/>
</dbReference>
<dbReference type="InterPro" id="IPR001550">
    <property type="entry name" value="Transcrpt_antitermin_CS"/>
</dbReference>
<dbReference type="RefSeq" id="WP_021686100.1">
    <property type="nucleotide sequence ID" value="NZ_KI260553.1"/>
</dbReference>
<sequence>MKIIKILNNNAIICTDSNNIEKIALGKGLGFGCRIGDTVQENKIEKVFTPDTDEVKSRFQQIVAEIPIAYILLTEKIICAAKSRLPILHDTIYVTLSDHIGIAIERYKQNIILKNPLLTDIQRFYPTEYAVSKQALELMEKETGIHFENDEAGFIAMHFVNAELNIDMHTVTDITQIIDDIVNIINDYLKNRYDEHSFAWYRLLTHIKFFAQRLKNGEDYDIEESALFNKVYTLYPESYCCVKLISEHLQKKYNHTVSSEEKAYLILHIQRLKNALCNTKAGEQ</sequence>
<comment type="similarity">
    <text evidence="6">Belongs to the transcriptional antiterminator BglG family.</text>
</comment>
<dbReference type="Pfam" id="PF03123">
    <property type="entry name" value="CAT_RBD"/>
    <property type="match status" value="1"/>
</dbReference>
<evidence type="ECO:0000313" key="9">
    <source>
        <dbReference type="Proteomes" id="UP000016649"/>
    </source>
</evidence>
<dbReference type="Gene3D" id="2.30.24.10">
    <property type="entry name" value="CAT RNA-binding domain"/>
    <property type="match status" value="1"/>
</dbReference>
<dbReference type="PANTHER" id="PTHR30185:SF15">
    <property type="entry name" value="CRYPTIC BETA-GLUCOSIDE BGL OPERON ANTITERMINATOR"/>
    <property type="match status" value="1"/>
</dbReference>
<keyword evidence="1" id="KW-0677">Repeat</keyword>
<accession>A0ABN0P0M4</accession>
<dbReference type="NCBIfam" id="NF046042">
    <property type="entry name" value="LicT"/>
    <property type="match status" value="1"/>
</dbReference>
<evidence type="ECO:0000259" key="7">
    <source>
        <dbReference type="PROSITE" id="PS51372"/>
    </source>
</evidence>
<name>A0ABN0P0M4_TRELE</name>
<keyword evidence="9" id="KW-1185">Reference proteome</keyword>
<dbReference type="InterPro" id="IPR036634">
    <property type="entry name" value="PRD_sf"/>
</dbReference>
<keyword evidence="5" id="KW-0804">Transcription</keyword>
<evidence type="ECO:0000256" key="2">
    <source>
        <dbReference type="ARBA" id="ARBA00022884"/>
    </source>
</evidence>
<proteinExistence type="inferred from homology"/>
<dbReference type="Pfam" id="PF00874">
    <property type="entry name" value="PRD"/>
    <property type="match status" value="2"/>
</dbReference>
<dbReference type="InterPro" id="IPR004341">
    <property type="entry name" value="CAT_RNA-bd_dom"/>
</dbReference>
<dbReference type="InterPro" id="IPR036650">
    <property type="entry name" value="CAT_RNA-bd_dom_sf"/>
</dbReference>
<evidence type="ECO:0000256" key="6">
    <source>
        <dbReference type="ARBA" id="ARBA00038510"/>
    </source>
</evidence>
<dbReference type="InterPro" id="IPR011608">
    <property type="entry name" value="PRD"/>
</dbReference>
<dbReference type="PANTHER" id="PTHR30185">
    <property type="entry name" value="CRYPTIC BETA-GLUCOSIDE BGL OPERON ANTITERMINATOR"/>
    <property type="match status" value="1"/>
</dbReference>
<dbReference type="EMBL" id="AWVH01000009">
    <property type="protein sequence ID" value="ERJ93987.1"/>
    <property type="molecule type" value="Genomic_DNA"/>
</dbReference>
<dbReference type="PROSITE" id="PS51372">
    <property type="entry name" value="PRD_2"/>
    <property type="match status" value="2"/>
</dbReference>